<dbReference type="Gene3D" id="3.40.50.620">
    <property type="entry name" value="HUPs"/>
    <property type="match status" value="1"/>
</dbReference>
<dbReference type="Pfam" id="PF00582">
    <property type="entry name" value="Usp"/>
    <property type="match status" value="1"/>
</dbReference>
<dbReference type="AlphaFoldDB" id="A0ABD5YFG2"/>
<protein>
    <submittedName>
        <fullName evidence="3">Universal stress protein</fullName>
    </submittedName>
</protein>
<dbReference type="CDD" id="cd00293">
    <property type="entry name" value="USP-like"/>
    <property type="match status" value="1"/>
</dbReference>
<dbReference type="Proteomes" id="UP001596390">
    <property type="component" value="Unassembled WGS sequence"/>
</dbReference>
<name>A0ABD5YFG2_9EURY</name>
<dbReference type="SUPFAM" id="SSF52402">
    <property type="entry name" value="Adenine nucleotide alpha hydrolases-like"/>
    <property type="match status" value="1"/>
</dbReference>
<dbReference type="RefSeq" id="WP_267663466.1">
    <property type="nucleotide sequence ID" value="NZ_JAODIX010000028.1"/>
</dbReference>
<organism evidence="3 4">
    <name type="scientific">Halorubrum yunnanense</name>
    <dbReference type="NCBI Taxonomy" id="1526162"/>
    <lineage>
        <taxon>Archaea</taxon>
        <taxon>Methanobacteriati</taxon>
        <taxon>Methanobacteriota</taxon>
        <taxon>Stenosarchaea group</taxon>
        <taxon>Halobacteria</taxon>
        <taxon>Halobacteriales</taxon>
        <taxon>Haloferacaceae</taxon>
        <taxon>Halorubrum</taxon>
    </lineage>
</organism>
<comment type="caution">
    <text evidence="3">The sequence shown here is derived from an EMBL/GenBank/DDBJ whole genome shotgun (WGS) entry which is preliminary data.</text>
</comment>
<dbReference type="EMBL" id="JBHSZZ010000028">
    <property type="protein sequence ID" value="MFC7186512.1"/>
    <property type="molecule type" value="Genomic_DNA"/>
</dbReference>
<evidence type="ECO:0000256" key="1">
    <source>
        <dbReference type="ARBA" id="ARBA00008791"/>
    </source>
</evidence>
<sequence>MYETILFPTDGSEATIGAAKHAFSHAERYDAAIHVLSIVETASGLGTAGHDETELDERRAERASAAERIVSETAPDGVEATIAVEFGSPARVIAEYADRNAIDLVVMSTKGRSGAERIVFGSITDEVVRHADAPVLAVQR</sequence>
<dbReference type="InterPro" id="IPR006016">
    <property type="entry name" value="UspA"/>
</dbReference>
<reference evidence="3 4" key="1">
    <citation type="journal article" date="2019" name="Int. J. Syst. Evol. Microbiol.">
        <title>The Global Catalogue of Microorganisms (GCM) 10K type strain sequencing project: providing services to taxonomists for standard genome sequencing and annotation.</title>
        <authorList>
            <consortium name="The Broad Institute Genomics Platform"/>
            <consortium name="The Broad Institute Genome Sequencing Center for Infectious Disease"/>
            <person name="Wu L."/>
            <person name="Ma J."/>
        </authorList>
    </citation>
    <scope>NUCLEOTIDE SEQUENCE [LARGE SCALE GENOMIC DNA]</scope>
    <source>
        <strain evidence="3 4">Q85</strain>
    </source>
</reference>
<proteinExistence type="inferred from homology"/>
<dbReference type="PANTHER" id="PTHR46268">
    <property type="entry name" value="STRESS RESPONSE PROTEIN NHAX"/>
    <property type="match status" value="1"/>
</dbReference>
<evidence type="ECO:0000313" key="3">
    <source>
        <dbReference type="EMBL" id="MFC7186512.1"/>
    </source>
</evidence>
<evidence type="ECO:0000259" key="2">
    <source>
        <dbReference type="Pfam" id="PF00582"/>
    </source>
</evidence>
<gene>
    <name evidence="3" type="ORF">ACFQMK_06335</name>
</gene>
<dbReference type="InterPro" id="IPR006015">
    <property type="entry name" value="Universal_stress_UspA"/>
</dbReference>
<dbReference type="PANTHER" id="PTHR46268:SF6">
    <property type="entry name" value="UNIVERSAL STRESS PROTEIN UP12"/>
    <property type="match status" value="1"/>
</dbReference>
<evidence type="ECO:0000313" key="4">
    <source>
        <dbReference type="Proteomes" id="UP001596390"/>
    </source>
</evidence>
<dbReference type="PRINTS" id="PR01438">
    <property type="entry name" value="UNVRSLSTRESS"/>
</dbReference>
<feature type="domain" description="UspA" evidence="2">
    <location>
        <begin position="1"/>
        <end position="138"/>
    </location>
</feature>
<accession>A0ABD5YFG2</accession>
<dbReference type="InterPro" id="IPR014729">
    <property type="entry name" value="Rossmann-like_a/b/a_fold"/>
</dbReference>
<comment type="similarity">
    <text evidence="1">Belongs to the universal stress protein A family.</text>
</comment>
<keyword evidence="4" id="KW-1185">Reference proteome</keyword>